<keyword evidence="2" id="KW-0813">Transport</keyword>
<evidence type="ECO:0000256" key="2">
    <source>
        <dbReference type="ARBA" id="ARBA00022448"/>
    </source>
</evidence>
<feature type="transmembrane region" description="Helical" evidence="8">
    <location>
        <begin position="6"/>
        <end position="25"/>
    </location>
</feature>
<keyword evidence="3" id="KW-1003">Cell membrane</keyword>
<feature type="transmembrane region" description="Helical" evidence="8">
    <location>
        <begin position="436"/>
        <end position="459"/>
    </location>
</feature>
<keyword evidence="10" id="KW-1185">Reference proteome</keyword>
<feature type="transmembrane region" description="Helical" evidence="8">
    <location>
        <begin position="397"/>
        <end position="415"/>
    </location>
</feature>
<dbReference type="PANTHER" id="PTHR30354">
    <property type="entry name" value="GNT FAMILY GLUCONATE TRANSPORTER"/>
    <property type="match status" value="1"/>
</dbReference>
<evidence type="ECO:0000256" key="6">
    <source>
        <dbReference type="ARBA" id="ARBA00023136"/>
    </source>
</evidence>
<dbReference type="PIRSF" id="PIRSF002746">
    <property type="entry name" value="Gluconate_transporter"/>
    <property type="match status" value="1"/>
</dbReference>
<evidence type="ECO:0000256" key="8">
    <source>
        <dbReference type="SAM" id="Phobius"/>
    </source>
</evidence>
<evidence type="ECO:0000313" key="10">
    <source>
        <dbReference type="Proteomes" id="UP001281447"/>
    </source>
</evidence>
<gene>
    <name evidence="9" type="ORF">RWE15_02410</name>
</gene>
<accession>A0ABU5C2G2</accession>
<dbReference type="Proteomes" id="UP001281447">
    <property type="component" value="Unassembled WGS sequence"/>
</dbReference>
<feature type="transmembrane region" description="Helical" evidence="8">
    <location>
        <begin position="278"/>
        <end position="300"/>
    </location>
</feature>
<dbReference type="NCBIfam" id="TIGR00791">
    <property type="entry name" value="gntP"/>
    <property type="match status" value="1"/>
</dbReference>
<dbReference type="Pfam" id="PF02447">
    <property type="entry name" value="GntP_permease"/>
    <property type="match status" value="1"/>
</dbReference>
<keyword evidence="5 8" id="KW-1133">Transmembrane helix</keyword>
<name>A0ABU5C2G2_9BACI</name>
<reference evidence="9 10" key="1">
    <citation type="submission" date="2023-10" db="EMBL/GenBank/DDBJ databases">
        <title>Virgibacillus halophilus 5B73C genome.</title>
        <authorList>
            <person name="Miliotis G."/>
            <person name="Sengupta P."/>
            <person name="Hameed A."/>
            <person name="Chuvochina M."/>
            <person name="Mcdonagh F."/>
            <person name="Simpson A.C."/>
            <person name="Singh N.K."/>
            <person name="Rekha P.D."/>
            <person name="Raman K."/>
            <person name="Hugenholtz P."/>
            <person name="Venkateswaran K."/>
        </authorList>
    </citation>
    <scope>NUCLEOTIDE SEQUENCE [LARGE SCALE GENOMIC DNA]</scope>
    <source>
        <strain evidence="9 10">5B73C</strain>
    </source>
</reference>
<dbReference type="RefSeq" id="WP_390357660.1">
    <property type="nucleotide sequence ID" value="NZ_JBHUIZ010000015.1"/>
</dbReference>
<evidence type="ECO:0000313" key="9">
    <source>
        <dbReference type="EMBL" id="MDY0393492.1"/>
    </source>
</evidence>
<feature type="transmembrane region" description="Helical" evidence="8">
    <location>
        <begin position="32"/>
        <end position="50"/>
    </location>
</feature>
<dbReference type="InterPro" id="IPR003474">
    <property type="entry name" value="Glcn_transporter"/>
</dbReference>
<evidence type="ECO:0000256" key="3">
    <source>
        <dbReference type="ARBA" id="ARBA00022475"/>
    </source>
</evidence>
<feature type="transmembrane region" description="Helical" evidence="8">
    <location>
        <begin position="312"/>
        <end position="332"/>
    </location>
</feature>
<comment type="subcellular location">
    <subcellularLocation>
        <location evidence="1">Cell membrane</location>
        <topology evidence="1">Multi-pass membrane protein</topology>
    </subcellularLocation>
</comment>
<evidence type="ECO:0000256" key="7">
    <source>
        <dbReference type="ARBA" id="ARBA00049663"/>
    </source>
</evidence>
<comment type="caution">
    <text evidence="9">The sequence shown here is derived from an EMBL/GenBank/DDBJ whole genome shotgun (WGS) entry which is preliminary data.</text>
</comment>
<feature type="transmembrane region" description="Helical" evidence="8">
    <location>
        <begin position="245"/>
        <end position="266"/>
    </location>
</feature>
<feature type="transmembrane region" description="Helical" evidence="8">
    <location>
        <begin position="106"/>
        <end position="136"/>
    </location>
</feature>
<keyword evidence="4 8" id="KW-0812">Transmembrane</keyword>
<sequence length="460" mass="47381">MTGHDTQLLIITVCGILLLIALITSKLHMHPLVALLIVSVGVGLASGLNLDKIAESIENGAGSTLGETGLTVALGAMLGKLLADSGASERIASVILRGSGHKSLPWLMALAAFIIGIPMFFEVGLIMLLPLIFTVAKKLEVHGSVKGSPYIAIGIPVIAALATMHGMVPPHPGPLIAISAFHANLSMTMIYGFICAVPAVVLAGPIYSKFITPTMTVKPDKDLLDQYSPQTETNNDTPSIPITTAFAAILIPVLMMLLHAVAGTFFSEKSVFYKVAAFVGNPVIAMLIGVLAAIIMLGYARGTNTKTIRDSLGTSLKPIAGILLIIAGGGAFGEVLKDSGVGDAIVHLASGFSLSAITLGWVVAALLSVSTGSATVGIVGSTSLLAPLVAADPSINTALLTVAVGSGSLFFNYANHGGFWLVKESFGMSMGETFKTITIVQSIVGLVGLAMTLLLNFIVG</sequence>
<dbReference type="EMBL" id="JAWDIP010000003">
    <property type="protein sequence ID" value="MDY0393492.1"/>
    <property type="molecule type" value="Genomic_DNA"/>
</dbReference>
<proteinExistence type="inferred from homology"/>
<organism evidence="9 10">
    <name type="scientific">Tigheibacillus halophilus</name>
    <dbReference type="NCBI Taxonomy" id="361280"/>
    <lineage>
        <taxon>Bacteria</taxon>
        <taxon>Bacillati</taxon>
        <taxon>Bacillota</taxon>
        <taxon>Bacilli</taxon>
        <taxon>Bacillales</taxon>
        <taxon>Bacillaceae</taxon>
        <taxon>Tigheibacillus</taxon>
    </lineage>
</organism>
<keyword evidence="6 8" id="KW-0472">Membrane</keyword>
<evidence type="ECO:0000256" key="4">
    <source>
        <dbReference type="ARBA" id="ARBA00022692"/>
    </source>
</evidence>
<evidence type="ECO:0000256" key="1">
    <source>
        <dbReference type="ARBA" id="ARBA00004651"/>
    </source>
</evidence>
<protein>
    <submittedName>
        <fullName evidence="9">Gluconate:H+ symporter</fullName>
    </submittedName>
</protein>
<feature type="transmembrane region" description="Helical" evidence="8">
    <location>
        <begin position="148"/>
        <end position="168"/>
    </location>
</feature>
<evidence type="ECO:0000256" key="5">
    <source>
        <dbReference type="ARBA" id="ARBA00022989"/>
    </source>
</evidence>
<comment type="similarity">
    <text evidence="7">Belongs to the GntP permease family.</text>
</comment>
<feature type="transmembrane region" description="Helical" evidence="8">
    <location>
        <begin position="188"/>
        <end position="208"/>
    </location>
</feature>
<dbReference type="PANTHER" id="PTHR30354:SF22">
    <property type="entry name" value="HIGH-AFFINITY GLUCONATE TRANSPORTER"/>
    <property type="match status" value="1"/>
</dbReference>